<organism evidence="6 7">
    <name type="scientific">Pseudomonas orientalis</name>
    <dbReference type="NCBI Taxonomy" id="76758"/>
    <lineage>
        <taxon>Bacteria</taxon>
        <taxon>Pseudomonadati</taxon>
        <taxon>Pseudomonadota</taxon>
        <taxon>Gammaproteobacteria</taxon>
        <taxon>Pseudomonadales</taxon>
        <taxon>Pseudomonadaceae</taxon>
        <taxon>Pseudomonas</taxon>
    </lineage>
</organism>
<evidence type="ECO:0000256" key="4">
    <source>
        <dbReference type="ARBA" id="ARBA00023263"/>
    </source>
</evidence>
<comment type="caution">
    <text evidence="6">The sequence shown here is derived from an EMBL/GenBank/DDBJ whole genome shotgun (WGS) entry which is preliminary data.</text>
</comment>
<dbReference type="InterPro" id="IPR008966">
    <property type="entry name" value="Adhesion_dom_sf"/>
</dbReference>
<keyword evidence="4" id="KW-0281">Fimbrium</keyword>
<protein>
    <submittedName>
        <fullName evidence="6">Type 1 fimbrial protein</fullName>
    </submittedName>
</protein>
<dbReference type="SUPFAM" id="SSF49401">
    <property type="entry name" value="Bacterial adhesins"/>
    <property type="match status" value="1"/>
</dbReference>
<gene>
    <name evidence="6" type="ORF">EUX57_26045</name>
</gene>
<feature type="signal peptide" evidence="5">
    <location>
        <begin position="1"/>
        <end position="23"/>
    </location>
</feature>
<dbReference type="GO" id="GO:0009289">
    <property type="term" value="C:pilus"/>
    <property type="evidence" value="ECO:0007669"/>
    <property type="project" value="UniProtKB-SubCell"/>
</dbReference>
<sequence length="186" mass="19812">MNTFIRLAIASSLTTLISPCAVAQATAQGDGVVLLGGEVVDSACGLELASIDQTIEMPPEPVGRLLRNTRGEDHPFQLRLVNCSLSRPDPSRPGASLPDWEHMRVTFEGPTDRAGLSFAVSGDSQGVALHIIDAAGQESRPGQRMAPVPLAEGDMTLNYRFFLVGNGLPLVVGAHSAAVRFKLEYF</sequence>
<proteinExistence type="inferred from homology"/>
<comment type="subcellular location">
    <subcellularLocation>
        <location evidence="1">Fimbrium</location>
    </subcellularLocation>
</comment>
<evidence type="ECO:0000256" key="3">
    <source>
        <dbReference type="ARBA" id="ARBA00022729"/>
    </source>
</evidence>
<feature type="chain" id="PRO_5020597987" evidence="5">
    <location>
        <begin position="24"/>
        <end position="186"/>
    </location>
</feature>
<dbReference type="GO" id="GO:0043709">
    <property type="term" value="P:cell adhesion involved in single-species biofilm formation"/>
    <property type="evidence" value="ECO:0007669"/>
    <property type="project" value="TreeGrafter"/>
</dbReference>
<evidence type="ECO:0000256" key="1">
    <source>
        <dbReference type="ARBA" id="ARBA00004561"/>
    </source>
</evidence>
<name>A0A4Q7CSR3_9PSED</name>
<dbReference type="PANTHER" id="PTHR33420:SF3">
    <property type="entry name" value="FIMBRIAL SUBUNIT ELFA"/>
    <property type="match status" value="1"/>
</dbReference>
<dbReference type="RefSeq" id="WP_130139109.1">
    <property type="nucleotide sequence ID" value="NZ_SGFE01000130.1"/>
</dbReference>
<dbReference type="InterPro" id="IPR050263">
    <property type="entry name" value="Bact_Fimbrial_Adh_Pro"/>
</dbReference>
<accession>A0A4Q7CSR3</accession>
<dbReference type="EMBL" id="SGFE01000130">
    <property type="protein sequence ID" value="RZI20117.1"/>
    <property type="molecule type" value="Genomic_DNA"/>
</dbReference>
<evidence type="ECO:0000256" key="5">
    <source>
        <dbReference type="SAM" id="SignalP"/>
    </source>
</evidence>
<comment type="similarity">
    <text evidence="2">Belongs to the fimbrial protein family.</text>
</comment>
<reference evidence="6 7" key="1">
    <citation type="submission" date="2019-02" db="EMBL/GenBank/DDBJ databases">
        <title>Pseudomonas spp from wheat grain.</title>
        <authorList>
            <person name="Cho G.-S."/>
            <person name="Franz C.M.A.P."/>
        </authorList>
    </citation>
    <scope>NUCLEOTIDE SEQUENCE [LARGE SCALE GENOMIC DNA]</scope>
    <source>
        <strain evidence="6 7">133NRW</strain>
    </source>
</reference>
<dbReference type="AlphaFoldDB" id="A0A4Q7CSR3"/>
<dbReference type="PANTHER" id="PTHR33420">
    <property type="entry name" value="FIMBRIAL SUBUNIT ELFA-RELATED"/>
    <property type="match status" value="1"/>
</dbReference>
<dbReference type="Gene3D" id="2.60.40.1090">
    <property type="entry name" value="Fimbrial-type adhesion domain"/>
    <property type="match status" value="1"/>
</dbReference>
<dbReference type="Proteomes" id="UP000293369">
    <property type="component" value="Unassembled WGS sequence"/>
</dbReference>
<evidence type="ECO:0000313" key="7">
    <source>
        <dbReference type="Proteomes" id="UP000293369"/>
    </source>
</evidence>
<evidence type="ECO:0000256" key="2">
    <source>
        <dbReference type="ARBA" id="ARBA00006671"/>
    </source>
</evidence>
<keyword evidence="3 5" id="KW-0732">Signal</keyword>
<evidence type="ECO:0000313" key="6">
    <source>
        <dbReference type="EMBL" id="RZI20117.1"/>
    </source>
</evidence>
<dbReference type="InterPro" id="IPR036937">
    <property type="entry name" value="Adhesion_dom_fimbrial_sf"/>
</dbReference>